<sequence>MDRIKDLVRLAKLNKLVKEKNYQQEWEEAGYQRSITEFHKPVTTQLKAGEEQLKKNYKAINNLSAIEYPSFETAIMDSKMKSDSESDEEKKSKKNSYTIDPDVDLDTKFLTKYKLPLPSQIFNKPDEIKEVLDKTENISKRLGNLKSQITRGADTAYTKSELNEDLAKIRQYKEKLKALDVTNLFKITGSGLISELEVLTNKLISGSKNKKMYNKIVSILDLLLKDGDLTNDEVKEYYDKFLYK</sequence>
<gene>
    <name evidence="1" type="ORF">JTE90_023910</name>
</gene>
<dbReference type="AlphaFoldDB" id="A0AAV6ULM0"/>
<evidence type="ECO:0000313" key="2">
    <source>
        <dbReference type="Proteomes" id="UP000827092"/>
    </source>
</evidence>
<keyword evidence="2" id="KW-1185">Reference proteome</keyword>
<proteinExistence type="predicted"/>
<dbReference type="Proteomes" id="UP000827092">
    <property type="component" value="Unassembled WGS sequence"/>
</dbReference>
<name>A0AAV6ULM0_9ARAC</name>
<comment type="caution">
    <text evidence="1">The sequence shown here is derived from an EMBL/GenBank/DDBJ whole genome shotgun (WGS) entry which is preliminary data.</text>
</comment>
<organism evidence="1 2">
    <name type="scientific">Oedothorax gibbosus</name>
    <dbReference type="NCBI Taxonomy" id="931172"/>
    <lineage>
        <taxon>Eukaryota</taxon>
        <taxon>Metazoa</taxon>
        <taxon>Ecdysozoa</taxon>
        <taxon>Arthropoda</taxon>
        <taxon>Chelicerata</taxon>
        <taxon>Arachnida</taxon>
        <taxon>Araneae</taxon>
        <taxon>Araneomorphae</taxon>
        <taxon>Entelegynae</taxon>
        <taxon>Araneoidea</taxon>
        <taxon>Linyphiidae</taxon>
        <taxon>Erigoninae</taxon>
        <taxon>Oedothorax</taxon>
    </lineage>
</organism>
<dbReference type="EMBL" id="JAFNEN010000341">
    <property type="protein sequence ID" value="KAG8185302.1"/>
    <property type="molecule type" value="Genomic_DNA"/>
</dbReference>
<protein>
    <submittedName>
        <fullName evidence="1">Uncharacterized protein</fullName>
    </submittedName>
</protein>
<reference evidence="1 2" key="1">
    <citation type="journal article" date="2022" name="Nat. Ecol. Evol.">
        <title>A masculinizing supergene underlies an exaggerated male reproductive morph in a spider.</title>
        <authorList>
            <person name="Hendrickx F."/>
            <person name="De Corte Z."/>
            <person name="Sonet G."/>
            <person name="Van Belleghem S.M."/>
            <person name="Kostlbacher S."/>
            <person name="Vangestel C."/>
        </authorList>
    </citation>
    <scope>NUCLEOTIDE SEQUENCE [LARGE SCALE GENOMIC DNA]</scope>
    <source>
        <strain evidence="1">W744_W776</strain>
    </source>
</reference>
<accession>A0AAV6ULM0</accession>
<evidence type="ECO:0000313" key="1">
    <source>
        <dbReference type="EMBL" id="KAG8185302.1"/>
    </source>
</evidence>